<proteinExistence type="predicted"/>
<protein>
    <submittedName>
        <fullName evidence="2">Unannotated protein</fullName>
    </submittedName>
</protein>
<evidence type="ECO:0000313" key="2">
    <source>
        <dbReference type="EMBL" id="CAB4736078.1"/>
    </source>
</evidence>
<organism evidence="2">
    <name type="scientific">freshwater metagenome</name>
    <dbReference type="NCBI Taxonomy" id="449393"/>
    <lineage>
        <taxon>unclassified sequences</taxon>
        <taxon>metagenomes</taxon>
        <taxon>ecological metagenomes</taxon>
    </lineage>
</organism>
<name>A0A6J6SMX8_9ZZZZ</name>
<dbReference type="EMBL" id="CAEZYY010000001">
    <property type="protein sequence ID" value="CAB4736078.1"/>
    <property type="molecule type" value="Genomic_DNA"/>
</dbReference>
<evidence type="ECO:0000256" key="1">
    <source>
        <dbReference type="SAM" id="MobiDB-lite"/>
    </source>
</evidence>
<accession>A0A6J6SMX8</accession>
<reference evidence="2" key="1">
    <citation type="submission" date="2020-05" db="EMBL/GenBank/DDBJ databases">
        <authorList>
            <person name="Chiriac C."/>
            <person name="Salcher M."/>
            <person name="Ghai R."/>
            <person name="Kavagutti S V."/>
        </authorList>
    </citation>
    <scope>NUCLEOTIDE SEQUENCE</scope>
</reference>
<gene>
    <name evidence="2" type="ORF">UFOPK2806_00038</name>
</gene>
<feature type="region of interest" description="Disordered" evidence="1">
    <location>
        <begin position="18"/>
        <end position="39"/>
    </location>
</feature>
<dbReference type="AlphaFoldDB" id="A0A6J6SMX8"/>
<sequence>MGPKPRDFFGGAYSAASRSTTEDWVPRAPPSEDWLLDTH</sequence>